<accession>Q6LQ87</accession>
<proteinExistence type="predicted"/>
<organism evidence="1 2">
    <name type="scientific">Photobacterium profundum (strain SS9)</name>
    <dbReference type="NCBI Taxonomy" id="298386"/>
    <lineage>
        <taxon>Bacteria</taxon>
        <taxon>Pseudomonadati</taxon>
        <taxon>Pseudomonadota</taxon>
        <taxon>Gammaproteobacteria</taxon>
        <taxon>Vibrionales</taxon>
        <taxon>Vibrionaceae</taxon>
        <taxon>Photobacterium</taxon>
    </lineage>
</organism>
<sequence length="104" mass="11883">MHLIICHNKSTHSECFFVSKNYSNHTFSSRHSVLFPLPFIGKVQLSNNEKTRPIVSCNTILTIADIVAVKTRRTSYIVFSSVASTEETTMNWLLNTHNAVWMTH</sequence>
<evidence type="ECO:0000313" key="2">
    <source>
        <dbReference type="Proteomes" id="UP000000593"/>
    </source>
</evidence>
<protein>
    <submittedName>
        <fullName evidence="1">Uncharacterized protein</fullName>
    </submittedName>
</protein>
<dbReference type="HOGENOM" id="CLU_2247521_0_0_6"/>
<reference evidence="2" key="1">
    <citation type="journal article" date="2005" name="Science">
        <title>Life at depth: Photobacterium profundum genome sequence and expression analysis.</title>
        <authorList>
            <person name="Vezzi A."/>
            <person name="Campanaro S."/>
            <person name="D'Angelo M."/>
            <person name="Simonato F."/>
            <person name="Vitulo N."/>
            <person name="Lauro F.M."/>
            <person name="Cestaro A."/>
            <person name="Malacrida G."/>
            <person name="Simionati B."/>
            <person name="Cannata N."/>
            <person name="Romualdi C."/>
            <person name="Bartlett D.H."/>
            <person name="Valle G."/>
        </authorList>
    </citation>
    <scope>NUCLEOTIDE SEQUENCE [LARGE SCALE GENOMIC DNA]</scope>
    <source>
        <strain evidence="2">ATCC BAA-1253 / SS9</strain>
    </source>
</reference>
<dbReference type="EMBL" id="CR378670">
    <property type="protein sequence ID" value="CAG20539.1"/>
    <property type="molecule type" value="Genomic_DNA"/>
</dbReference>
<evidence type="ECO:0000313" key="1">
    <source>
        <dbReference type="EMBL" id="CAG20539.1"/>
    </source>
</evidence>
<gene>
    <name evidence="1" type="ordered locus">PBPRA2141</name>
</gene>
<dbReference type="Proteomes" id="UP000000593">
    <property type="component" value="Chromosome 1"/>
</dbReference>
<keyword evidence="2" id="KW-1185">Reference proteome</keyword>
<name>Q6LQ87_PHOPR</name>
<dbReference type="AlphaFoldDB" id="Q6LQ87"/>
<dbReference type="STRING" id="298386.PBPRA2141"/>
<dbReference type="KEGG" id="ppr:PBPRA2141"/>